<evidence type="ECO:0000256" key="1">
    <source>
        <dbReference type="SAM" id="MobiDB-lite"/>
    </source>
</evidence>
<proteinExistence type="predicted"/>
<feature type="compositionally biased region" description="Low complexity" evidence="1">
    <location>
        <begin position="236"/>
        <end position="258"/>
    </location>
</feature>
<feature type="compositionally biased region" description="Low complexity" evidence="1">
    <location>
        <begin position="202"/>
        <end position="228"/>
    </location>
</feature>
<keyword evidence="2" id="KW-1133">Transmembrane helix</keyword>
<keyword evidence="4" id="KW-1185">Reference proteome</keyword>
<dbReference type="Proteomes" id="UP000039046">
    <property type="component" value="Unassembled WGS sequence"/>
</dbReference>
<sequence length="283" mass="29778">MKTRRKKKYKSCEVPPSSTTIHPSLNQFNHQPTLHLLFLLSSFTMRFTAPAAVLAFALVARADDDLDFDLDDVPSACKTICKPVDILVDRCDVDLYHGSDRVEDLLQNQCICTNKSFDFAKVAALCADCMHQTRGRRRDDHDHDRADKDDLEDIDRILHVCGFASTKYDAAAATALANGVRVDATAPTRSEQLTTTIDRSHPANNNGGSGSSPATATAAPTKSAASGTQQPATMQTTASPSSGSSGSSGSKTTSSTSSVSTGAAGVVAANVGFVAAAVAGLLL</sequence>
<evidence type="ECO:0000313" key="4">
    <source>
        <dbReference type="Proteomes" id="UP000039046"/>
    </source>
</evidence>
<name>A0A0A1TBN6_9HYPO</name>
<evidence type="ECO:0008006" key="5">
    <source>
        <dbReference type="Google" id="ProtNLM"/>
    </source>
</evidence>
<keyword evidence="2" id="KW-0812">Transmembrane</keyword>
<evidence type="ECO:0000256" key="2">
    <source>
        <dbReference type="SAM" id="Phobius"/>
    </source>
</evidence>
<dbReference type="STRING" id="1531966.A0A0A1TBN6"/>
<feature type="region of interest" description="Disordered" evidence="1">
    <location>
        <begin position="187"/>
        <end position="258"/>
    </location>
</feature>
<accession>A0A0A1TBN6</accession>
<gene>
    <name evidence="3" type="ORF">VHEMI02837</name>
</gene>
<organism evidence="3 4">
    <name type="scientific">[Torrubiella] hemipterigena</name>
    <dbReference type="NCBI Taxonomy" id="1531966"/>
    <lineage>
        <taxon>Eukaryota</taxon>
        <taxon>Fungi</taxon>
        <taxon>Dikarya</taxon>
        <taxon>Ascomycota</taxon>
        <taxon>Pezizomycotina</taxon>
        <taxon>Sordariomycetes</taxon>
        <taxon>Hypocreomycetidae</taxon>
        <taxon>Hypocreales</taxon>
        <taxon>Clavicipitaceae</taxon>
        <taxon>Clavicipitaceae incertae sedis</taxon>
        <taxon>'Torrubiella' clade</taxon>
    </lineage>
</organism>
<keyword evidence="2" id="KW-0472">Membrane</keyword>
<feature type="compositionally biased region" description="Polar residues" evidence="1">
    <location>
        <begin position="187"/>
        <end position="197"/>
    </location>
</feature>
<dbReference type="HOGENOM" id="CLU_093536_1_0_1"/>
<reference evidence="3 4" key="1">
    <citation type="journal article" date="2015" name="Genome Announc.">
        <title>Draft Genome Sequence and Gene Annotation of the Entomopathogenic Fungus Verticillium hemipterigenum.</title>
        <authorList>
            <person name="Horn F."/>
            <person name="Habel A."/>
            <person name="Scharf D.H."/>
            <person name="Dworschak J."/>
            <person name="Brakhage A.A."/>
            <person name="Guthke R."/>
            <person name="Hertweck C."/>
            <person name="Linde J."/>
        </authorList>
    </citation>
    <scope>NUCLEOTIDE SEQUENCE [LARGE SCALE GENOMIC DNA]</scope>
</reference>
<dbReference type="EMBL" id="CDHN01000001">
    <property type="protein sequence ID" value="CEJ82789.1"/>
    <property type="molecule type" value="Genomic_DNA"/>
</dbReference>
<feature type="transmembrane region" description="Helical" evidence="2">
    <location>
        <begin position="36"/>
        <end position="60"/>
    </location>
</feature>
<protein>
    <recommendedName>
        <fullName evidence="5">Protein CAP22</fullName>
    </recommendedName>
</protein>
<dbReference type="OrthoDB" id="4843554at2759"/>
<dbReference type="AlphaFoldDB" id="A0A0A1TBN6"/>
<evidence type="ECO:0000313" key="3">
    <source>
        <dbReference type="EMBL" id="CEJ82789.1"/>
    </source>
</evidence>